<dbReference type="InterPro" id="IPR049730">
    <property type="entry name" value="SNF2/RAD54-like_C"/>
</dbReference>
<reference evidence="4" key="1">
    <citation type="submission" date="2023-04" db="EMBL/GenBank/DDBJ databases">
        <title>Assessment of the microbiological origin of a defect in Grana Padano cheese.</title>
        <authorList>
            <person name="Zago M."/>
            <person name="Rossetti L."/>
            <person name="Bonvini B."/>
            <person name="Carminati D."/>
            <person name="Giraffa G."/>
        </authorList>
    </citation>
    <scope>NUCLEOTIDE SEQUENCE</scope>
    <source>
        <strain evidence="4">4990</strain>
    </source>
</reference>
<feature type="domain" description="Helicase ATP-binding" evidence="2">
    <location>
        <begin position="14"/>
        <end position="162"/>
    </location>
</feature>
<dbReference type="PANTHER" id="PTHR45766:SF6">
    <property type="entry name" value="SWI_SNF-RELATED MATRIX-ASSOCIATED ACTIN-DEPENDENT REGULATOR OF CHROMATIN SUBFAMILY A-LIKE PROTEIN 1"/>
    <property type="match status" value="1"/>
</dbReference>
<dbReference type="InterPro" id="IPR038718">
    <property type="entry name" value="SNF2-like_sf"/>
</dbReference>
<dbReference type="Gene3D" id="3.40.50.300">
    <property type="entry name" value="P-loop containing nucleotide triphosphate hydrolases"/>
    <property type="match status" value="1"/>
</dbReference>
<evidence type="ECO:0000313" key="5">
    <source>
        <dbReference type="Proteomes" id="UP001182303"/>
    </source>
</evidence>
<dbReference type="InterPro" id="IPR001650">
    <property type="entry name" value="Helicase_C-like"/>
</dbReference>
<comment type="caution">
    <text evidence="4">The sequence shown here is derived from an EMBL/GenBank/DDBJ whole genome shotgun (WGS) entry which is preliminary data.</text>
</comment>
<sequence>MIKIKLYPHQERALKETKEFNRVGYFLDMGLGKTFVGSEKLKELNSNINLVICQKSKLDDWKEHFKTYYPEYNTFIYSKTREIPSNSVVIINYDLVWRRPKLSQIENFTLMLDESSMIKNPTSKRTKFILKLKAENVILLSGTPCGGKYEELHTQCKLLGWNISKKLYWQQYIKFINMDVGGFKISKVTGYKNVERLKQKLHEHGSIFMKTEEVFDLPEQIEIPIIVDNTKEYKKFKKDRLITINDTELVGDTSLTKMLYLRQLASQYNPNKLNALKDLLESTEDRVIIFYNFTEEMEQIKDLCIRLEKPVSMVNGQTKDLKNYKSKDNTVVLVQYQAGAMGLNLQLSNKIIYYSLPLASELFEQSKKRTHRIGQTRTCMYWYLITKNSIEEQIFETLKERRDYTNKLFEELEEI</sequence>
<dbReference type="Gene3D" id="3.40.50.10810">
    <property type="entry name" value="Tandem AAA-ATPase domain"/>
    <property type="match status" value="1"/>
</dbReference>
<feature type="domain" description="Helicase C-terminal" evidence="3">
    <location>
        <begin position="275"/>
        <end position="413"/>
    </location>
</feature>
<gene>
    <name evidence="4" type="ORF">P9J83_13085</name>
</gene>
<dbReference type="GO" id="GO:0005524">
    <property type="term" value="F:ATP binding"/>
    <property type="evidence" value="ECO:0007669"/>
    <property type="project" value="InterPro"/>
</dbReference>
<dbReference type="Proteomes" id="UP001182303">
    <property type="component" value="Unassembled WGS sequence"/>
</dbReference>
<evidence type="ECO:0000313" key="4">
    <source>
        <dbReference type="EMBL" id="MDS1004428.1"/>
    </source>
</evidence>
<dbReference type="EC" id="3.6.4.-" evidence="4"/>
<dbReference type="GO" id="GO:0004386">
    <property type="term" value="F:helicase activity"/>
    <property type="evidence" value="ECO:0007669"/>
    <property type="project" value="UniProtKB-KW"/>
</dbReference>
<accession>A0AAE4FMD7</accession>
<dbReference type="PANTHER" id="PTHR45766">
    <property type="entry name" value="DNA ANNEALING HELICASE AND ENDONUCLEASE ZRANB3 FAMILY MEMBER"/>
    <property type="match status" value="1"/>
</dbReference>
<dbReference type="SUPFAM" id="SSF52540">
    <property type="entry name" value="P-loop containing nucleoside triphosphate hydrolases"/>
    <property type="match status" value="2"/>
</dbReference>
<evidence type="ECO:0000259" key="3">
    <source>
        <dbReference type="PROSITE" id="PS51194"/>
    </source>
</evidence>
<dbReference type="PROSITE" id="PS51194">
    <property type="entry name" value="HELICASE_CTER"/>
    <property type="match status" value="1"/>
</dbReference>
<keyword evidence="4" id="KW-0067">ATP-binding</keyword>
<dbReference type="SMART" id="SM00487">
    <property type="entry name" value="DEXDc"/>
    <property type="match status" value="1"/>
</dbReference>
<dbReference type="Pfam" id="PF00271">
    <property type="entry name" value="Helicase_C"/>
    <property type="match status" value="1"/>
</dbReference>
<dbReference type="GO" id="GO:0006281">
    <property type="term" value="P:DNA repair"/>
    <property type="evidence" value="ECO:0007669"/>
    <property type="project" value="TreeGrafter"/>
</dbReference>
<organism evidence="4 5">
    <name type="scientific">Clostridium sporogenes</name>
    <dbReference type="NCBI Taxonomy" id="1509"/>
    <lineage>
        <taxon>Bacteria</taxon>
        <taxon>Bacillati</taxon>
        <taxon>Bacillota</taxon>
        <taxon>Clostridia</taxon>
        <taxon>Eubacteriales</taxon>
        <taxon>Clostridiaceae</taxon>
        <taxon>Clostridium</taxon>
    </lineage>
</organism>
<dbReference type="InterPro" id="IPR000330">
    <property type="entry name" value="SNF2_N"/>
</dbReference>
<dbReference type="GO" id="GO:0016787">
    <property type="term" value="F:hydrolase activity"/>
    <property type="evidence" value="ECO:0007669"/>
    <property type="project" value="UniProtKB-KW"/>
</dbReference>
<proteinExistence type="predicted"/>
<evidence type="ECO:0000259" key="2">
    <source>
        <dbReference type="PROSITE" id="PS51192"/>
    </source>
</evidence>
<dbReference type="RefSeq" id="WP_310944000.1">
    <property type="nucleotide sequence ID" value="NZ_JARUIS010000020.1"/>
</dbReference>
<keyword evidence="4" id="KW-0347">Helicase</keyword>
<name>A0AAE4FMD7_CLOSG</name>
<dbReference type="InterPro" id="IPR027417">
    <property type="entry name" value="P-loop_NTPase"/>
</dbReference>
<keyword evidence="4" id="KW-0547">Nucleotide-binding</keyword>
<evidence type="ECO:0000256" key="1">
    <source>
        <dbReference type="ARBA" id="ARBA00022801"/>
    </source>
</evidence>
<dbReference type="CDD" id="cd18793">
    <property type="entry name" value="SF2_C_SNF"/>
    <property type="match status" value="1"/>
</dbReference>
<dbReference type="EMBL" id="JARUIS010000020">
    <property type="protein sequence ID" value="MDS1004428.1"/>
    <property type="molecule type" value="Genomic_DNA"/>
</dbReference>
<dbReference type="AlphaFoldDB" id="A0AAE4FMD7"/>
<protein>
    <submittedName>
        <fullName evidence="4">DEAD/DEAH box helicase</fullName>
        <ecNumber evidence="4">3.6.4.-</ecNumber>
    </submittedName>
</protein>
<dbReference type="PROSITE" id="PS51192">
    <property type="entry name" value="HELICASE_ATP_BIND_1"/>
    <property type="match status" value="1"/>
</dbReference>
<dbReference type="InterPro" id="IPR014001">
    <property type="entry name" value="Helicase_ATP-bd"/>
</dbReference>
<dbReference type="GO" id="GO:0031297">
    <property type="term" value="P:replication fork processing"/>
    <property type="evidence" value="ECO:0007669"/>
    <property type="project" value="TreeGrafter"/>
</dbReference>
<dbReference type="Pfam" id="PF00176">
    <property type="entry name" value="SNF2-rel_dom"/>
    <property type="match status" value="1"/>
</dbReference>
<keyword evidence="1 4" id="KW-0378">Hydrolase</keyword>